<organism evidence="1">
    <name type="scientific">marine metagenome</name>
    <dbReference type="NCBI Taxonomy" id="408172"/>
    <lineage>
        <taxon>unclassified sequences</taxon>
        <taxon>metagenomes</taxon>
        <taxon>ecological metagenomes</taxon>
    </lineage>
</organism>
<evidence type="ECO:0000313" key="1">
    <source>
        <dbReference type="EMBL" id="SVE33072.1"/>
    </source>
</evidence>
<reference evidence="1" key="1">
    <citation type="submission" date="2018-05" db="EMBL/GenBank/DDBJ databases">
        <authorList>
            <person name="Lanie J.A."/>
            <person name="Ng W.-L."/>
            <person name="Kazmierczak K.M."/>
            <person name="Andrzejewski T.M."/>
            <person name="Davidsen T.M."/>
            <person name="Wayne K.J."/>
            <person name="Tettelin H."/>
            <person name="Glass J.I."/>
            <person name="Rusch D."/>
            <person name="Podicherti R."/>
            <person name="Tsui H.-C.T."/>
            <person name="Winkler M.E."/>
        </authorList>
    </citation>
    <scope>NUCLEOTIDE SEQUENCE</scope>
</reference>
<proteinExistence type="predicted"/>
<feature type="non-terminal residue" evidence="1">
    <location>
        <position position="210"/>
    </location>
</feature>
<gene>
    <name evidence="1" type="ORF">METZ01_LOCUS485926</name>
</gene>
<name>A0A383CLJ9_9ZZZZ</name>
<dbReference type="EMBL" id="UINC01209866">
    <property type="protein sequence ID" value="SVE33072.1"/>
    <property type="molecule type" value="Genomic_DNA"/>
</dbReference>
<protein>
    <submittedName>
        <fullName evidence="1">Uncharacterized protein</fullName>
    </submittedName>
</protein>
<dbReference type="AlphaFoldDB" id="A0A383CLJ9"/>
<sequence>MKQLILLFFGLAGPAAFSDVTTPVCPEPNINGSDYHENLVVFFATILGSRSSVCGLYSDDYKLDFSPSSMPVPGDARNSGILRSCTEIQCRARNAEAIVTNAKTVIELSDQAVNGEIRITRANRRQISAGIRRIEQTVPDWERFLLKPYGGYTYRDAEEYIAKSLEILTLKQVELLPPEIIESYLLELRRIEEAERQRVEEERRRAEAER</sequence>
<accession>A0A383CLJ9</accession>